<keyword evidence="2" id="KW-1185">Reference proteome</keyword>
<organism evidence="1 2">
    <name type="scientific">Anaeromyces robustus</name>
    <dbReference type="NCBI Taxonomy" id="1754192"/>
    <lineage>
        <taxon>Eukaryota</taxon>
        <taxon>Fungi</taxon>
        <taxon>Fungi incertae sedis</taxon>
        <taxon>Chytridiomycota</taxon>
        <taxon>Chytridiomycota incertae sedis</taxon>
        <taxon>Neocallimastigomycetes</taxon>
        <taxon>Neocallimastigales</taxon>
        <taxon>Neocallimastigaceae</taxon>
        <taxon>Anaeromyces</taxon>
    </lineage>
</organism>
<proteinExistence type="predicted"/>
<evidence type="ECO:0000313" key="1">
    <source>
        <dbReference type="EMBL" id="ORX82140.1"/>
    </source>
</evidence>
<gene>
    <name evidence="1" type="ORF">BCR32DRAFT_292842</name>
</gene>
<dbReference type="Proteomes" id="UP000193944">
    <property type="component" value="Unassembled WGS sequence"/>
</dbReference>
<dbReference type="STRING" id="1754192.A0A1Y1X8Q5"/>
<protein>
    <submittedName>
        <fullName evidence="1">Uncharacterized protein</fullName>
    </submittedName>
</protein>
<reference evidence="1 2" key="1">
    <citation type="submission" date="2016-08" db="EMBL/GenBank/DDBJ databases">
        <title>A Parts List for Fungal Cellulosomes Revealed by Comparative Genomics.</title>
        <authorList>
            <consortium name="DOE Joint Genome Institute"/>
            <person name="Haitjema C.H."/>
            <person name="Gilmore S.P."/>
            <person name="Henske J.K."/>
            <person name="Solomon K.V."/>
            <person name="De Groot R."/>
            <person name="Kuo A."/>
            <person name="Mondo S.J."/>
            <person name="Salamov A.A."/>
            <person name="Labutti K."/>
            <person name="Zhao Z."/>
            <person name="Chiniquy J."/>
            <person name="Barry K."/>
            <person name="Brewer H.M."/>
            <person name="Purvine S.O."/>
            <person name="Wright A.T."/>
            <person name="Boxma B."/>
            <person name="Van Alen T."/>
            <person name="Hackstein J.H."/>
            <person name="Baker S.E."/>
            <person name="Grigoriev I.V."/>
            <person name="O'Malley M.A."/>
        </authorList>
    </citation>
    <scope>NUCLEOTIDE SEQUENCE [LARGE SCALE GENOMIC DNA]</scope>
    <source>
        <strain evidence="1 2">S4</strain>
    </source>
</reference>
<name>A0A1Y1X8Q5_9FUNG</name>
<sequence>MFDDSKFIELIYADVKPEANDGLKFSGVVKINVQSLSKKEKKGTNHEHNVYLHIKLSDGYVVVGKVSPFRQLVSKDNQSDNTYNNFHPLYFRFTHTSGGFGRPRMTEFYLIYEHIRVMDDKKIKENYFLNYNGNHLKIPKRLGWINQIYGKDWHRTLIYVHRPTSPGQSVHIIGARPSNKMYSMSSQDVPIYHTNVMDKSKKLIREFDDKLSWVSLKKRMGNEYKNMPLGTPLDWTTDDPCCGTSWLNSGYGFDETNSELHLGPHYWLLDIIVDSSFCESNEDSDESDYGYQDELDDFDFDPYNSDHYTPKYKGSHSLRDKYEQLSYRKNGYANENYQNDDGRGYTFKFKICDENGNIEGSHLNGGGGLTRVAQCGMINIIEYGVPGSERYIPMDGIRRPIRDC</sequence>
<dbReference type="OrthoDB" id="550577at2759"/>
<comment type="caution">
    <text evidence="1">The sequence shown here is derived from an EMBL/GenBank/DDBJ whole genome shotgun (WGS) entry which is preliminary data.</text>
</comment>
<dbReference type="AlphaFoldDB" id="A0A1Y1X8Q5"/>
<reference evidence="1 2" key="2">
    <citation type="submission" date="2016-08" db="EMBL/GenBank/DDBJ databases">
        <title>Pervasive Adenine N6-methylation of Active Genes in Fungi.</title>
        <authorList>
            <consortium name="DOE Joint Genome Institute"/>
            <person name="Mondo S.J."/>
            <person name="Dannebaum R.O."/>
            <person name="Kuo R.C."/>
            <person name="Labutti K."/>
            <person name="Haridas S."/>
            <person name="Kuo A."/>
            <person name="Salamov A."/>
            <person name="Ahrendt S.R."/>
            <person name="Lipzen A."/>
            <person name="Sullivan W."/>
            <person name="Andreopoulos W.B."/>
            <person name="Clum A."/>
            <person name="Lindquist E."/>
            <person name="Daum C."/>
            <person name="Ramamoorthy G.K."/>
            <person name="Gryganskyi A."/>
            <person name="Culley D."/>
            <person name="Magnuson J.K."/>
            <person name="James T.Y."/>
            <person name="O'Malley M.A."/>
            <person name="Stajich J.E."/>
            <person name="Spatafora J.W."/>
            <person name="Visel A."/>
            <person name="Grigoriev I.V."/>
        </authorList>
    </citation>
    <scope>NUCLEOTIDE SEQUENCE [LARGE SCALE GENOMIC DNA]</scope>
    <source>
        <strain evidence="1 2">S4</strain>
    </source>
</reference>
<dbReference type="EMBL" id="MCFG01000102">
    <property type="protein sequence ID" value="ORX82140.1"/>
    <property type="molecule type" value="Genomic_DNA"/>
</dbReference>
<evidence type="ECO:0000313" key="2">
    <source>
        <dbReference type="Proteomes" id="UP000193944"/>
    </source>
</evidence>
<accession>A0A1Y1X8Q5</accession>